<dbReference type="Proteomes" id="UP001138768">
    <property type="component" value="Unassembled WGS sequence"/>
</dbReference>
<dbReference type="PIRSF" id="PIRSF000390">
    <property type="entry name" value="PLP_StrS"/>
    <property type="match status" value="1"/>
</dbReference>
<evidence type="ECO:0000256" key="5">
    <source>
        <dbReference type="RuleBase" id="RU004508"/>
    </source>
</evidence>
<accession>A0A9X1B6N6</accession>
<comment type="similarity">
    <text evidence="2 5">Belongs to the DegT/DnrJ/EryC1 family.</text>
</comment>
<evidence type="ECO:0000256" key="4">
    <source>
        <dbReference type="PIRSR" id="PIRSR000390-2"/>
    </source>
</evidence>
<dbReference type="GO" id="GO:0008483">
    <property type="term" value="F:transaminase activity"/>
    <property type="evidence" value="ECO:0007669"/>
    <property type="project" value="UniProtKB-KW"/>
</dbReference>
<dbReference type="Pfam" id="PF01041">
    <property type="entry name" value="DegT_DnrJ_EryC1"/>
    <property type="match status" value="1"/>
</dbReference>
<dbReference type="Gene3D" id="3.40.640.10">
    <property type="entry name" value="Type I PLP-dependent aspartate aminotransferase-like (Major domain)"/>
    <property type="match status" value="1"/>
</dbReference>
<name>A0A9X1B6N6_9GAMM</name>
<feature type="active site" description="Proton acceptor" evidence="3">
    <location>
        <position position="187"/>
    </location>
</feature>
<gene>
    <name evidence="6" type="ORF">CKO42_23520</name>
</gene>
<evidence type="ECO:0000313" key="6">
    <source>
        <dbReference type="EMBL" id="MBK1621329.1"/>
    </source>
</evidence>
<dbReference type="PANTHER" id="PTHR30244:SF34">
    <property type="entry name" value="DTDP-4-AMINO-4,6-DIDEOXYGALACTOSE TRANSAMINASE"/>
    <property type="match status" value="1"/>
</dbReference>
<dbReference type="Gene3D" id="3.90.1150.10">
    <property type="entry name" value="Aspartate Aminotransferase, domain 1"/>
    <property type="match status" value="1"/>
</dbReference>
<evidence type="ECO:0000313" key="7">
    <source>
        <dbReference type="Proteomes" id="UP001138768"/>
    </source>
</evidence>
<dbReference type="RefSeq" id="WP_200250080.1">
    <property type="nucleotide sequence ID" value="NZ_NRRY01000068.1"/>
</dbReference>
<dbReference type="AlphaFoldDB" id="A0A9X1B6N6"/>
<proteinExistence type="inferred from homology"/>
<evidence type="ECO:0000256" key="3">
    <source>
        <dbReference type="PIRSR" id="PIRSR000390-1"/>
    </source>
</evidence>
<keyword evidence="7" id="KW-1185">Reference proteome</keyword>
<keyword evidence="6" id="KW-0808">Transferase</keyword>
<dbReference type="InterPro" id="IPR015424">
    <property type="entry name" value="PyrdxlP-dep_Trfase"/>
</dbReference>
<dbReference type="InterPro" id="IPR000653">
    <property type="entry name" value="DegT/StrS_aminotransferase"/>
</dbReference>
<dbReference type="InterPro" id="IPR015422">
    <property type="entry name" value="PyrdxlP-dep_Trfase_small"/>
</dbReference>
<evidence type="ECO:0000256" key="2">
    <source>
        <dbReference type="ARBA" id="ARBA00037999"/>
    </source>
</evidence>
<keyword evidence="6" id="KW-0032">Aminotransferase</keyword>
<sequence length="379" mass="42454">METIPVFKPLIESEEIAAAVESLELGWLGMGSYVKQFEEAVASVCQLKPEDDLHVVAVSTGHAALHLSLLMMGVGPGDEVITPSFNNAADFQAIKACGAEPVFVDIEERTLCLDSTKIEELITERTKCIIAMDYDIFICDHAAIKNVAEQNGIPVLHDAAHSFGSSYNGEPVGKQHEYTMFSFDPVKTITCIDGGAIIVKGEEAMKRLHAKRLIGMTQPAAQMYTNSRAWTYDMEELGFRYHMANLHAAIGVSQIAKVKEIRETRQRVCKKYHQELSKLDWIDAPKGNFDAVNPFLYYIRVLNGQRSELREHMKNQGVDTGIHWQAGHSFTFLKDCRRGELEVTERIVGQILSLPLHSKMKEDDVERVIQSIVNFKVTL</sequence>
<dbReference type="EMBL" id="NRRY01000068">
    <property type="protein sequence ID" value="MBK1621329.1"/>
    <property type="molecule type" value="Genomic_DNA"/>
</dbReference>
<dbReference type="InterPro" id="IPR015421">
    <property type="entry name" value="PyrdxlP-dep_Trfase_major"/>
</dbReference>
<protein>
    <submittedName>
        <fullName evidence="6">Aminotransferase DegT</fullName>
    </submittedName>
</protein>
<feature type="modified residue" description="N6-(pyridoxal phosphate)lysine" evidence="4">
    <location>
        <position position="187"/>
    </location>
</feature>
<reference evidence="6 7" key="1">
    <citation type="journal article" date="2020" name="Microorganisms">
        <title>Osmotic Adaptation and Compatible Solute Biosynthesis of Phototrophic Bacteria as Revealed from Genome Analyses.</title>
        <authorList>
            <person name="Imhoff J.F."/>
            <person name="Rahn T."/>
            <person name="Kunzel S."/>
            <person name="Keller A."/>
            <person name="Neulinger S.C."/>
        </authorList>
    </citation>
    <scope>NUCLEOTIDE SEQUENCE [LARGE SCALE GENOMIC DNA]</scope>
    <source>
        <strain evidence="6 7">DSM 25653</strain>
    </source>
</reference>
<comment type="caution">
    <text evidence="6">The sequence shown here is derived from an EMBL/GenBank/DDBJ whole genome shotgun (WGS) entry which is preliminary data.</text>
</comment>
<dbReference type="GO" id="GO:0000271">
    <property type="term" value="P:polysaccharide biosynthetic process"/>
    <property type="evidence" value="ECO:0007669"/>
    <property type="project" value="TreeGrafter"/>
</dbReference>
<dbReference type="CDD" id="cd00616">
    <property type="entry name" value="AHBA_syn"/>
    <property type="match status" value="1"/>
</dbReference>
<evidence type="ECO:0000256" key="1">
    <source>
        <dbReference type="ARBA" id="ARBA00022898"/>
    </source>
</evidence>
<keyword evidence="1 4" id="KW-0663">Pyridoxal phosphate</keyword>
<dbReference type="GO" id="GO:0030170">
    <property type="term" value="F:pyridoxal phosphate binding"/>
    <property type="evidence" value="ECO:0007669"/>
    <property type="project" value="TreeGrafter"/>
</dbReference>
<organism evidence="6 7">
    <name type="scientific">Lamprobacter modestohalophilus</name>
    <dbReference type="NCBI Taxonomy" id="1064514"/>
    <lineage>
        <taxon>Bacteria</taxon>
        <taxon>Pseudomonadati</taxon>
        <taxon>Pseudomonadota</taxon>
        <taxon>Gammaproteobacteria</taxon>
        <taxon>Chromatiales</taxon>
        <taxon>Chromatiaceae</taxon>
        <taxon>Lamprobacter</taxon>
    </lineage>
</organism>
<dbReference type="SUPFAM" id="SSF53383">
    <property type="entry name" value="PLP-dependent transferases"/>
    <property type="match status" value="1"/>
</dbReference>
<dbReference type="PANTHER" id="PTHR30244">
    <property type="entry name" value="TRANSAMINASE"/>
    <property type="match status" value="1"/>
</dbReference>